<proteinExistence type="predicted"/>
<protein>
    <recommendedName>
        <fullName evidence="4">Internal virion protein C</fullName>
    </recommendedName>
</protein>
<keyword evidence="3" id="KW-1185">Reference proteome</keyword>
<dbReference type="RefSeq" id="WP_346189778.1">
    <property type="nucleotide sequence ID" value="NZ_BAABRL010000013.1"/>
</dbReference>
<evidence type="ECO:0000256" key="1">
    <source>
        <dbReference type="SAM" id="MobiDB-lite"/>
    </source>
</evidence>
<name>A0ABP9V3L3_9BACT</name>
<comment type="caution">
    <text evidence="2">The sequence shown here is derived from an EMBL/GenBank/DDBJ whole genome shotgun (WGS) entry which is preliminary data.</text>
</comment>
<reference evidence="2 3" key="1">
    <citation type="submission" date="2024-02" db="EMBL/GenBank/DDBJ databases">
        <title>Rubritalea halochordaticola NBRC 107102.</title>
        <authorList>
            <person name="Ichikawa N."/>
            <person name="Katano-Makiyama Y."/>
            <person name="Hidaka K."/>
        </authorList>
    </citation>
    <scope>NUCLEOTIDE SEQUENCE [LARGE SCALE GENOMIC DNA]</scope>
    <source>
        <strain evidence="2 3">NBRC 107102</strain>
    </source>
</reference>
<feature type="region of interest" description="Disordered" evidence="1">
    <location>
        <begin position="535"/>
        <end position="555"/>
    </location>
</feature>
<sequence length="555" mass="63106">MIIIPKTKLLNSAGGTPLTNPANAGAVHQAAAQVGEQISQIGESAFGHQVQLQRIRNDNDLANKQADLRTMLGDFDNTLPTDHDPSTWVQRREKFINNAVAKLGVDQLPPEARDKWDRWYVDYSTDSQLKTARDATVYGIQLAKRDGQLRHEKYMASGDFELARENALRMRDNGTIAPQAADEVLYAIDREERDFEIKLAQEKNPRELKERLLKGEWEMNDLERERLLDLTDRAIAVESRESIDTVMDGIYSGKINSEADIDAAIAGRARPTDVARLKSALVQYREQMNTQFRSTPEEQEKIIGKASNMVQAYDPKNYGDDDDDYGDIQKLLRLINDEDERVRLSKRLTGKIDKQQAATQTKFKTIDDGALDFIDKYYLSVAPEQAKKDITTVRDAMNNGHFFTVKNLVDMGISESGARNIMSKGMSLEYRVKTFKQYYDTVTAEQKAAFLKNEPEYAQWYLDLSSQLMEGSQMGDTFHAKNDPKAMKKYNESLDRHVRAKGRVIIAYHEWRRLHSEASMDQALKHVRKLIKNGGQEQGSEEYGVAAPKRDVVAR</sequence>
<dbReference type="Proteomes" id="UP001424741">
    <property type="component" value="Unassembled WGS sequence"/>
</dbReference>
<evidence type="ECO:0000313" key="2">
    <source>
        <dbReference type="EMBL" id="GAA5497246.1"/>
    </source>
</evidence>
<organism evidence="2 3">
    <name type="scientific">Rubritalea halochordaticola</name>
    <dbReference type="NCBI Taxonomy" id="714537"/>
    <lineage>
        <taxon>Bacteria</taxon>
        <taxon>Pseudomonadati</taxon>
        <taxon>Verrucomicrobiota</taxon>
        <taxon>Verrucomicrobiia</taxon>
        <taxon>Verrucomicrobiales</taxon>
        <taxon>Rubritaleaceae</taxon>
        <taxon>Rubritalea</taxon>
    </lineage>
</organism>
<accession>A0ABP9V3L3</accession>
<evidence type="ECO:0008006" key="4">
    <source>
        <dbReference type="Google" id="ProtNLM"/>
    </source>
</evidence>
<gene>
    <name evidence="2" type="ORF">Rhal01_03439</name>
</gene>
<dbReference type="EMBL" id="BAABRL010000013">
    <property type="protein sequence ID" value="GAA5497246.1"/>
    <property type="molecule type" value="Genomic_DNA"/>
</dbReference>
<evidence type="ECO:0000313" key="3">
    <source>
        <dbReference type="Proteomes" id="UP001424741"/>
    </source>
</evidence>